<gene>
    <name evidence="2" type="ORF">KZX47_10290</name>
</gene>
<feature type="region of interest" description="Disordered" evidence="1">
    <location>
        <begin position="131"/>
        <end position="158"/>
    </location>
</feature>
<sequence length="584" mass="65444">MNLVLWLKQQLGNGVAKAAQRGWIKPGHKYVRRWWDHKGNRWRYEYYEAEGPDDHRDADAVVTGLPGNRVGVATEYDPKIVKKFKDFGGRWVPERKVWAFSPQTYLEKVRPYLNRAVYDLDAVDVLRPHLKPDDLPQEAVGGEDKGPRETPTHYSDGWPKSVHMVNAMDRFGLYPQGFDESPPANLEAPVRILASVMKVRKGEAGVPEHWKDRGFFLQGKSMKSRLGVFKIAANEFLLGNGRRGERLGEIVPPGATFVDGVLILTKTPQDAAVARAIVGDKKVLTRSEELRGYEVHTPETLEAALQDPDARLNLIKHLGMVYVDGSPQEWENYPAVKELLRKVGVVFFGVSDPPEPEDLKGELAEILKMPKPLGKKMAADVLAAYSDPHSRGRFPQDLVRAGMLIRIPAEVDQAPSPESPETTPPERGQPERPQGTPDEGTASDAPRGAPLQPGLWEDIPPKAVRGRAGKPTPPQARVYQPPLFELAKALGYRPGAQLVLKAEVRNIPVGRLRWVDRPAEREKVPASHYLMPKERKFPYRNKDGSINCRLLRAAISRAAQHGYEEVERRARALYQKHCGGDKEE</sequence>
<protein>
    <submittedName>
        <fullName evidence="2">Uncharacterized protein</fullName>
    </submittedName>
</protein>
<comment type="caution">
    <text evidence="2">The sequence shown here is derived from an EMBL/GenBank/DDBJ whole genome shotgun (WGS) entry which is preliminary data.</text>
</comment>
<evidence type="ECO:0000256" key="1">
    <source>
        <dbReference type="SAM" id="MobiDB-lite"/>
    </source>
</evidence>
<keyword evidence="3" id="KW-1185">Reference proteome</keyword>
<accession>A0ABS7A1C8</accession>
<dbReference type="EMBL" id="JAHXRS010000019">
    <property type="protein sequence ID" value="MBW6395537.1"/>
    <property type="molecule type" value="Genomic_DNA"/>
</dbReference>
<feature type="region of interest" description="Disordered" evidence="1">
    <location>
        <begin position="408"/>
        <end position="477"/>
    </location>
</feature>
<evidence type="ECO:0000313" key="3">
    <source>
        <dbReference type="Proteomes" id="UP000724268"/>
    </source>
</evidence>
<feature type="compositionally biased region" description="Basic and acidic residues" evidence="1">
    <location>
        <begin position="142"/>
        <end position="151"/>
    </location>
</feature>
<reference evidence="2 3" key="1">
    <citation type="submission" date="2021-07" db="EMBL/GenBank/DDBJ databases">
        <title>Thermus aquaticus gen. n. and sp. n., a nonsporulating extreme thermophile.</title>
        <authorList>
            <person name="Hu C.-J."/>
            <person name="Li W.-J."/>
            <person name="Xian W.-D."/>
        </authorList>
    </citation>
    <scope>NUCLEOTIDE SEQUENCE [LARGE SCALE GENOMIC DNA]</scope>
    <source>
        <strain evidence="2 3">SYSU G05001</strain>
    </source>
</reference>
<dbReference type="RefSeq" id="WP_219760018.1">
    <property type="nucleotide sequence ID" value="NZ_JAHXRS010000019.1"/>
</dbReference>
<organism evidence="2 3">
    <name type="scientific">Thermus brevis</name>
    <dbReference type="NCBI Taxonomy" id="2862456"/>
    <lineage>
        <taxon>Bacteria</taxon>
        <taxon>Thermotogati</taxon>
        <taxon>Deinococcota</taxon>
        <taxon>Deinococci</taxon>
        <taxon>Thermales</taxon>
        <taxon>Thermaceae</taxon>
        <taxon>Thermus</taxon>
    </lineage>
</organism>
<evidence type="ECO:0000313" key="2">
    <source>
        <dbReference type="EMBL" id="MBW6395537.1"/>
    </source>
</evidence>
<dbReference type="Proteomes" id="UP000724268">
    <property type="component" value="Unassembled WGS sequence"/>
</dbReference>
<proteinExistence type="predicted"/>
<name>A0ABS7A1C8_9DEIN</name>